<dbReference type="CDD" id="cd00093">
    <property type="entry name" value="HTH_XRE"/>
    <property type="match status" value="1"/>
</dbReference>
<keyword evidence="4" id="KW-1185">Reference proteome</keyword>
<evidence type="ECO:0000256" key="1">
    <source>
        <dbReference type="ARBA" id="ARBA00023125"/>
    </source>
</evidence>
<gene>
    <name evidence="3" type="ORF">E4U82_16390</name>
</gene>
<protein>
    <submittedName>
        <fullName evidence="3">Transcriptional regulator</fullName>
    </submittedName>
</protein>
<dbReference type="Gene3D" id="1.10.260.40">
    <property type="entry name" value="lambda repressor-like DNA-binding domains"/>
    <property type="match status" value="1"/>
</dbReference>
<dbReference type="OrthoDB" id="9808239at2"/>
<evidence type="ECO:0000313" key="3">
    <source>
        <dbReference type="EMBL" id="TFJ91704.1"/>
    </source>
</evidence>
<name>A0A4Y9ABG3_9BACI</name>
<dbReference type="Proteomes" id="UP000298484">
    <property type="component" value="Unassembled WGS sequence"/>
</dbReference>
<evidence type="ECO:0000259" key="2">
    <source>
        <dbReference type="PROSITE" id="PS50943"/>
    </source>
</evidence>
<dbReference type="PANTHER" id="PTHR46558">
    <property type="entry name" value="TRACRIPTIONAL REGULATORY PROTEIN-RELATED-RELATED"/>
    <property type="match status" value="1"/>
</dbReference>
<comment type="caution">
    <text evidence="3">The sequence shown here is derived from an EMBL/GenBank/DDBJ whole genome shotgun (WGS) entry which is preliminary data.</text>
</comment>
<dbReference type="SMART" id="SM00530">
    <property type="entry name" value="HTH_XRE"/>
    <property type="match status" value="1"/>
</dbReference>
<proteinExistence type="predicted"/>
<organism evidence="3 4">
    <name type="scientific">Lentibacillus salicampi</name>
    <dbReference type="NCBI Taxonomy" id="175306"/>
    <lineage>
        <taxon>Bacteria</taxon>
        <taxon>Bacillati</taxon>
        <taxon>Bacillota</taxon>
        <taxon>Bacilli</taxon>
        <taxon>Bacillales</taxon>
        <taxon>Bacillaceae</taxon>
        <taxon>Lentibacillus</taxon>
    </lineage>
</organism>
<dbReference type="RefSeq" id="WP_135111251.1">
    <property type="nucleotide sequence ID" value="NZ_SRHY01000042.1"/>
</dbReference>
<dbReference type="SUPFAM" id="SSF47413">
    <property type="entry name" value="lambda repressor-like DNA-binding domains"/>
    <property type="match status" value="1"/>
</dbReference>
<dbReference type="PROSITE" id="PS50943">
    <property type="entry name" value="HTH_CROC1"/>
    <property type="match status" value="1"/>
</dbReference>
<dbReference type="GO" id="GO:0003677">
    <property type="term" value="F:DNA binding"/>
    <property type="evidence" value="ECO:0007669"/>
    <property type="project" value="UniProtKB-KW"/>
</dbReference>
<feature type="domain" description="HTH cro/C1-type" evidence="2">
    <location>
        <begin position="11"/>
        <end position="65"/>
    </location>
</feature>
<dbReference type="InterPro" id="IPR010982">
    <property type="entry name" value="Lambda_DNA-bd_dom_sf"/>
</dbReference>
<dbReference type="Pfam" id="PF01381">
    <property type="entry name" value="HTH_3"/>
    <property type="match status" value="1"/>
</dbReference>
<reference evidence="3 4" key="1">
    <citation type="submission" date="2019-03" db="EMBL/GenBank/DDBJ databases">
        <title>Genome sequence of Lentibacillus salicampi ATCC BAA-719.</title>
        <authorList>
            <person name="Maclea K.S."/>
            <person name="Simoes Junior M."/>
        </authorList>
    </citation>
    <scope>NUCLEOTIDE SEQUENCE [LARGE SCALE GENOMIC DNA]</scope>
    <source>
        <strain evidence="3 4">ATCC BAA-719</strain>
    </source>
</reference>
<evidence type="ECO:0000313" key="4">
    <source>
        <dbReference type="Proteomes" id="UP000298484"/>
    </source>
</evidence>
<accession>A0A4Y9ABG3</accession>
<sequence length="77" mass="8847">MIRKGTLTNRLNVLRAEKRWSQKKVASLLGISRQTVISIEANKYSPSLMLAFKIAYLFDKDINDVFQYHTGEEGLDD</sequence>
<dbReference type="PANTHER" id="PTHR46558:SF4">
    <property type="entry name" value="DNA-BIDING PHAGE PROTEIN"/>
    <property type="match status" value="1"/>
</dbReference>
<dbReference type="EMBL" id="SRHY01000042">
    <property type="protein sequence ID" value="TFJ91704.1"/>
    <property type="molecule type" value="Genomic_DNA"/>
</dbReference>
<dbReference type="InterPro" id="IPR001387">
    <property type="entry name" value="Cro/C1-type_HTH"/>
</dbReference>
<keyword evidence="1" id="KW-0238">DNA-binding</keyword>
<dbReference type="AlphaFoldDB" id="A0A4Y9ABG3"/>